<reference evidence="3" key="1">
    <citation type="submission" date="2019-08" db="EMBL/GenBank/DDBJ databases">
        <authorList>
            <person name="Kucharzyk K."/>
            <person name="Murdoch R.W."/>
            <person name="Higgins S."/>
            <person name="Loffler F."/>
        </authorList>
    </citation>
    <scope>NUCLEOTIDE SEQUENCE</scope>
</reference>
<dbReference type="GO" id="GO:0019748">
    <property type="term" value="P:secondary metabolic process"/>
    <property type="evidence" value="ECO:0007669"/>
    <property type="project" value="TreeGrafter"/>
</dbReference>
<proteinExistence type="predicted"/>
<dbReference type="GO" id="GO:0016831">
    <property type="term" value="F:carboxy-lyase activity"/>
    <property type="evidence" value="ECO:0007669"/>
    <property type="project" value="InterPro"/>
</dbReference>
<dbReference type="SUPFAM" id="SSF51556">
    <property type="entry name" value="Metallo-dependent hydrolases"/>
    <property type="match status" value="1"/>
</dbReference>
<dbReference type="PANTHER" id="PTHR21240">
    <property type="entry name" value="2-AMINO-3-CARBOXYLMUCONATE-6-SEMIALDEHYDE DECARBOXYLASE"/>
    <property type="match status" value="1"/>
</dbReference>
<dbReference type="EMBL" id="VSSQ01011939">
    <property type="protein sequence ID" value="MPM48069.1"/>
    <property type="molecule type" value="Genomic_DNA"/>
</dbReference>
<evidence type="ECO:0000259" key="2">
    <source>
        <dbReference type="Pfam" id="PF04909"/>
    </source>
</evidence>
<dbReference type="GO" id="GO:0005737">
    <property type="term" value="C:cytoplasm"/>
    <property type="evidence" value="ECO:0007669"/>
    <property type="project" value="TreeGrafter"/>
</dbReference>
<dbReference type="InterPro" id="IPR032466">
    <property type="entry name" value="Metal_Hydrolase"/>
</dbReference>
<comment type="caution">
    <text evidence="3">The sequence shown here is derived from an EMBL/GenBank/DDBJ whole genome shotgun (WGS) entry which is preliminary data.</text>
</comment>
<keyword evidence="1" id="KW-0456">Lyase</keyword>
<feature type="domain" description="Amidohydrolase-related" evidence="2">
    <location>
        <begin position="71"/>
        <end position="272"/>
    </location>
</feature>
<dbReference type="Pfam" id="PF04909">
    <property type="entry name" value="Amidohydro_2"/>
    <property type="match status" value="1"/>
</dbReference>
<protein>
    <recommendedName>
        <fullName evidence="2">Amidohydrolase-related domain-containing protein</fullName>
    </recommendedName>
</protein>
<dbReference type="AlphaFoldDB" id="A0A645A4E8"/>
<evidence type="ECO:0000313" key="3">
    <source>
        <dbReference type="EMBL" id="MPM48069.1"/>
    </source>
</evidence>
<evidence type="ECO:0000256" key="1">
    <source>
        <dbReference type="ARBA" id="ARBA00023239"/>
    </source>
</evidence>
<name>A0A645A4E8_9ZZZZ</name>
<accession>A0A645A4E8</accession>
<sequence>MGYWEKVRKFDSHVHVMPEEKRQELISNYGESASWSKANIEILLSNMDKYNIEKSLLLPINDSRAFYEMKDTNEFLASVISKAPDRLFGFADLVIKDTYGMYEAVEELEYAVKDLGLVGLKIHPSNLNIPADDLRLIPVLRKAAELNVPVMYHSNPWGPGFYDMSSPDKIKRMIKIFPDIKFITAHLGGMRHMDAIRAVGMVDISYTLIDLVELYGIKIANNILRNFGVDRLIFGTDFPEYEYDKYFDILNQMDFTKEEVEKIAYKNMANVLKI</sequence>
<gene>
    <name evidence="3" type="ORF">SDC9_94791</name>
</gene>
<dbReference type="InterPro" id="IPR032465">
    <property type="entry name" value="ACMSD"/>
</dbReference>
<organism evidence="3">
    <name type="scientific">bioreactor metagenome</name>
    <dbReference type="NCBI Taxonomy" id="1076179"/>
    <lineage>
        <taxon>unclassified sequences</taxon>
        <taxon>metagenomes</taxon>
        <taxon>ecological metagenomes</taxon>
    </lineage>
</organism>
<dbReference type="Gene3D" id="3.20.20.140">
    <property type="entry name" value="Metal-dependent hydrolases"/>
    <property type="match status" value="1"/>
</dbReference>
<dbReference type="InterPro" id="IPR006680">
    <property type="entry name" value="Amidohydro-rel"/>
</dbReference>
<dbReference type="GO" id="GO:0016787">
    <property type="term" value="F:hydrolase activity"/>
    <property type="evidence" value="ECO:0007669"/>
    <property type="project" value="InterPro"/>
</dbReference>
<dbReference type="PANTHER" id="PTHR21240:SF28">
    <property type="entry name" value="ISO-OROTATE DECARBOXYLASE (EUROFUNG)"/>
    <property type="match status" value="1"/>
</dbReference>